<comment type="caution">
    <text evidence="5">The sequence shown here is derived from an EMBL/GenBank/DDBJ whole genome shotgun (WGS) entry which is preliminary data.</text>
</comment>
<dbReference type="Proteomes" id="UP001255856">
    <property type="component" value="Unassembled WGS sequence"/>
</dbReference>
<gene>
    <name evidence="5" type="ORF">QBZ16_001236</name>
</gene>
<dbReference type="SMART" id="SM00116">
    <property type="entry name" value="CBS"/>
    <property type="match status" value="2"/>
</dbReference>
<dbReference type="GO" id="GO:0005634">
    <property type="term" value="C:nucleus"/>
    <property type="evidence" value="ECO:0007669"/>
    <property type="project" value="TreeGrafter"/>
</dbReference>
<dbReference type="InterPro" id="IPR050511">
    <property type="entry name" value="AMPK_gamma/SDS23_families"/>
</dbReference>
<dbReference type="CDD" id="cd02205">
    <property type="entry name" value="CBS_pair_SF"/>
    <property type="match status" value="1"/>
</dbReference>
<dbReference type="InterPro" id="IPR046342">
    <property type="entry name" value="CBS_dom_sf"/>
</dbReference>
<accession>A0AAD9MJ19</accession>
<organism evidence="5 6">
    <name type="scientific">Prototheca wickerhamii</name>
    <dbReference type="NCBI Taxonomy" id="3111"/>
    <lineage>
        <taxon>Eukaryota</taxon>
        <taxon>Viridiplantae</taxon>
        <taxon>Chlorophyta</taxon>
        <taxon>core chlorophytes</taxon>
        <taxon>Trebouxiophyceae</taxon>
        <taxon>Chlorellales</taxon>
        <taxon>Chlorellaceae</taxon>
        <taxon>Prototheca</taxon>
    </lineage>
</organism>
<dbReference type="Gene3D" id="3.10.580.10">
    <property type="entry name" value="CBS-domain"/>
    <property type="match status" value="1"/>
</dbReference>
<dbReference type="EMBL" id="JASFZW010000012">
    <property type="protein sequence ID" value="KAK2075900.1"/>
    <property type="molecule type" value="Genomic_DNA"/>
</dbReference>
<dbReference type="PROSITE" id="PS51371">
    <property type="entry name" value="CBS"/>
    <property type="match status" value="1"/>
</dbReference>
<dbReference type="Pfam" id="PF00571">
    <property type="entry name" value="CBS"/>
    <property type="match status" value="1"/>
</dbReference>
<evidence type="ECO:0000256" key="1">
    <source>
        <dbReference type="ARBA" id="ARBA00022737"/>
    </source>
</evidence>
<reference evidence="5" key="1">
    <citation type="submission" date="2021-01" db="EMBL/GenBank/DDBJ databases">
        <authorList>
            <person name="Eckstrom K.M.E."/>
        </authorList>
    </citation>
    <scope>NUCLEOTIDE SEQUENCE</scope>
    <source>
        <strain evidence="5">UVCC 0001</strain>
    </source>
</reference>
<evidence type="ECO:0000313" key="5">
    <source>
        <dbReference type="EMBL" id="KAK2075900.1"/>
    </source>
</evidence>
<keyword evidence="6" id="KW-1185">Reference proteome</keyword>
<evidence type="ECO:0000256" key="3">
    <source>
        <dbReference type="PROSITE-ProRule" id="PRU00703"/>
    </source>
</evidence>
<dbReference type="PANTHER" id="PTHR13780">
    <property type="entry name" value="AMP-ACTIVATED PROTEIN KINASE, GAMMA REGULATORY SUBUNIT"/>
    <property type="match status" value="1"/>
</dbReference>
<proteinExistence type="predicted"/>
<evidence type="ECO:0000259" key="4">
    <source>
        <dbReference type="PROSITE" id="PS51371"/>
    </source>
</evidence>
<keyword evidence="1" id="KW-0677">Repeat</keyword>
<feature type="domain" description="CBS" evidence="4">
    <location>
        <begin position="258"/>
        <end position="313"/>
    </location>
</feature>
<dbReference type="GO" id="GO:0005737">
    <property type="term" value="C:cytoplasm"/>
    <property type="evidence" value="ECO:0007669"/>
    <property type="project" value="TreeGrafter"/>
</dbReference>
<dbReference type="AlphaFoldDB" id="A0AAD9MJ19"/>
<dbReference type="InterPro" id="IPR000644">
    <property type="entry name" value="CBS_dom"/>
</dbReference>
<name>A0AAD9MJ19_PROWI</name>
<protein>
    <recommendedName>
        <fullName evidence="4">CBS domain-containing protein</fullName>
    </recommendedName>
</protein>
<evidence type="ECO:0000313" key="6">
    <source>
        <dbReference type="Proteomes" id="UP001255856"/>
    </source>
</evidence>
<keyword evidence="2 3" id="KW-0129">CBS domain</keyword>
<dbReference type="PANTHER" id="PTHR13780:SF128">
    <property type="entry name" value="CBS DOMAIN-CONTAINING PROTEIN"/>
    <property type="match status" value="1"/>
</dbReference>
<evidence type="ECO:0000256" key="2">
    <source>
        <dbReference type="ARBA" id="ARBA00023122"/>
    </source>
</evidence>
<dbReference type="SUPFAM" id="SSF54631">
    <property type="entry name" value="CBS-domain pair"/>
    <property type="match status" value="1"/>
</dbReference>
<sequence>MQPELEEFESLNEETELTPQLLGWLDISDVLRAFLEHLQQGGKTIPAKMLLLMGIIEKEGPRFTSRLLVTIPSIEDRNLLYAAEAGALPLTSSIRDLFLRPSEGGSSAIVHRIALFGPHGDITNIISQMDVVKFLARHLDALGPLAGTTLEALGLVRRQQAIVSVDANMPTLAAFAMLAAKQLAGAPVVAEDGAIIANISISDLRNLTGEHLGVLALPVAEFLALQHNTTYIGYSVHTSSLAQHAYFNAQTRQIGPGKNDVALFTVVPQTTFQDLLARFVTFHVHRVYVIESTETPRVVAVVTLTDILRLITA</sequence>